<comment type="caution">
    <text evidence="2">The sequence shown here is derived from an EMBL/GenBank/DDBJ whole genome shotgun (WGS) entry which is preliminary data.</text>
</comment>
<evidence type="ECO:0000313" key="3">
    <source>
        <dbReference type="Proteomes" id="UP000223777"/>
    </source>
</evidence>
<evidence type="ECO:0000313" key="2">
    <source>
        <dbReference type="EMBL" id="PGO30044.1"/>
    </source>
</evidence>
<feature type="region of interest" description="Disordered" evidence="1">
    <location>
        <begin position="82"/>
        <end position="103"/>
    </location>
</feature>
<dbReference type="EMBL" id="NUIL01000013">
    <property type="protein sequence ID" value="PGO30044.1"/>
    <property type="molecule type" value="Genomic_DNA"/>
</dbReference>
<sequence>MVPQTDAFAPSNRSDFYNCNTGTNYEGISFAQLWANKTKGDTTACADGQTVYSFMTICEQLPNPLQYAAEALAAKENRARTGYSEKGSLRYPETGDINEENPNPHWVVFKPKA</sequence>
<dbReference type="AlphaFoldDB" id="A0A2B9Q5I5"/>
<evidence type="ECO:0000256" key="1">
    <source>
        <dbReference type="SAM" id="MobiDB-lite"/>
    </source>
</evidence>
<accession>A0A2B9Q5I5</accession>
<reference evidence="2 3" key="1">
    <citation type="submission" date="2017-09" db="EMBL/GenBank/DDBJ databases">
        <title>Large-scale bioinformatics analysis of Bacillus genomes uncovers conserved roles of natural products in bacterial physiology.</title>
        <authorList>
            <consortium name="Agbiome Team Llc"/>
            <person name="Bleich R.M."/>
            <person name="Grubbs K.J."/>
            <person name="Santa Maria K.C."/>
            <person name="Allen S.E."/>
            <person name="Farag S."/>
            <person name="Shank E.A."/>
            <person name="Bowers A."/>
        </authorList>
    </citation>
    <scope>NUCLEOTIDE SEQUENCE [LARGE SCALE GENOMIC DNA]</scope>
    <source>
        <strain evidence="2 3">AFS050027</strain>
    </source>
</reference>
<name>A0A2B9Q5I5_BACCE</name>
<organism evidence="2 3">
    <name type="scientific">Bacillus cereus</name>
    <dbReference type="NCBI Taxonomy" id="1396"/>
    <lineage>
        <taxon>Bacteria</taxon>
        <taxon>Bacillati</taxon>
        <taxon>Bacillota</taxon>
        <taxon>Bacilli</taxon>
        <taxon>Bacillales</taxon>
        <taxon>Bacillaceae</taxon>
        <taxon>Bacillus</taxon>
        <taxon>Bacillus cereus group</taxon>
    </lineage>
</organism>
<dbReference type="Proteomes" id="UP000223777">
    <property type="component" value="Unassembled WGS sequence"/>
</dbReference>
<gene>
    <name evidence="2" type="ORF">CN984_10985</name>
</gene>
<protein>
    <submittedName>
        <fullName evidence="2">Uncharacterized protein</fullName>
    </submittedName>
</protein>
<proteinExistence type="predicted"/>